<dbReference type="Gene3D" id="3.30.565.40">
    <property type="entry name" value="Fervidobacterium nodosum Rt17-B1 like"/>
    <property type="match status" value="1"/>
</dbReference>
<keyword evidence="2" id="KW-1185">Reference proteome</keyword>
<dbReference type="OrthoDB" id="9772442at2"/>
<dbReference type="AlphaFoldDB" id="A0A0D7X7X7"/>
<organism evidence="1 2">
    <name type="scientific">Paenibacillus terrae</name>
    <dbReference type="NCBI Taxonomy" id="159743"/>
    <lineage>
        <taxon>Bacteria</taxon>
        <taxon>Bacillati</taxon>
        <taxon>Bacillota</taxon>
        <taxon>Bacilli</taxon>
        <taxon>Bacillales</taxon>
        <taxon>Paenibacillaceae</taxon>
        <taxon>Paenibacillus</taxon>
    </lineage>
</organism>
<proteinExistence type="predicted"/>
<reference evidence="1 2" key="1">
    <citation type="submission" date="2014-11" db="EMBL/GenBank/DDBJ databases">
        <title>Draft Genome Sequences of Paenibacillus polymyxa NRRL B-30509 and Paenibacillus terrae NRRL B-30644, Strains from a Poultry Environment that Produce Tridecaptin A and Paenicidins.</title>
        <authorList>
            <person name="van Belkum M.J."/>
            <person name="Lohans C.T."/>
            <person name="Vederas J.C."/>
        </authorList>
    </citation>
    <scope>NUCLEOTIDE SEQUENCE [LARGE SCALE GENOMIC DNA]</scope>
    <source>
        <strain evidence="1 2">NRRL B-30644</strain>
    </source>
</reference>
<dbReference type="PATRIC" id="fig|159743.3.peg.224"/>
<comment type="caution">
    <text evidence="1">The sequence shown here is derived from an EMBL/GenBank/DDBJ whole genome shotgun (WGS) entry which is preliminary data.</text>
</comment>
<accession>A0A0D7X7X7</accession>
<evidence type="ECO:0008006" key="3">
    <source>
        <dbReference type="Google" id="ProtNLM"/>
    </source>
</evidence>
<evidence type="ECO:0000313" key="2">
    <source>
        <dbReference type="Proteomes" id="UP000032534"/>
    </source>
</evidence>
<dbReference type="Proteomes" id="UP000032534">
    <property type="component" value="Unassembled WGS sequence"/>
</dbReference>
<sequence>MSYLKYARICYVLLLLVSCVVLNGCMKGQHSPATETNHALSLQNDDKTVSYSKKLDTLVKKLHIVNDENKDSDIRQNKLEEFTQELNLLLNEPQSVEMKDGELVEKFDNNLTILTKSFQLKSGQLNVRVMNYRAPKTVTGTIGDKYTFIQWWSSRQLVHAQMIEDGGPELTTDFVVRDSDQGIQLWLGGHVSIYHPAPVFVALWELSGQKWTQERIVIDKMKLPDLWYLNKDVNEPIIFENRQHDSMSIGVLDHRDGFLINSDHSDKNITIEFSRSGEVCIDSEYSTASNTHSEQQSYELIQEKYSENGIVIKYPQITKLKDIAKQKSLNQILKIEALEGLHDYADSNSGVHVEIDYEIKRQSERFFSVQYTGIRYVKDAAYPSHMFYTTNLDMKQASRIKLRDLVKVEKPFIELIKSGKITAVQPEQQVLIGDFTKDDLIQLLANADVTKGSPAEAEMESFSYLTNDSLGMSVPMAHVVGDHAEYEIRFAQIPENIRQNEELWSELSSVEDQSVSTVGSEKLDTDQYEIEESQSFQTTLEGFGKVRFVSTYGYPEGLRKFFFFLLDEQGHIIYPFPEFYGNHEWVARYGGVEAVAFKDVNKDGLKDVIIISSVDNGIHGSGRVDPFPIAGIYFQKKNKTFTTLPALDQAINDQGHNQTIKDVIQYVSKQRISVN</sequence>
<dbReference type="EMBL" id="JTHP01000001">
    <property type="protein sequence ID" value="KJD47555.1"/>
    <property type="molecule type" value="Genomic_DNA"/>
</dbReference>
<gene>
    <name evidence="1" type="ORF">QD47_00970</name>
</gene>
<name>A0A0D7X7X7_9BACL</name>
<protein>
    <recommendedName>
        <fullName evidence="3">Lipoprotein</fullName>
    </recommendedName>
</protein>
<evidence type="ECO:0000313" key="1">
    <source>
        <dbReference type="EMBL" id="KJD47555.1"/>
    </source>
</evidence>
<dbReference type="RefSeq" id="WP_044644344.1">
    <property type="nucleotide sequence ID" value="NZ_JTHP01000001.1"/>
</dbReference>
<dbReference type="PROSITE" id="PS51257">
    <property type="entry name" value="PROKAR_LIPOPROTEIN"/>
    <property type="match status" value="1"/>
</dbReference>